<dbReference type="GO" id="GO:0005886">
    <property type="term" value="C:plasma membrane"/>
    <property type="evidence" value="ECO:0007669"/>
    <property type="project" value="TreeGrafter"/>
</dbReference>
<dbReference type="Gene3D" id="1.20.1250.20">
    <property type="entry name" value="MFS general substrate transporter like domains"/>
    <property type="match status" value="2"/>
</dbReference>
<keyword evidence="3 6" id="KW-1133">Transmembrane helix</keyword>
<feature type="transmembrane region" description="Helical" evidence="6">
    <location>
        <begin position="100"/>
        <end position="120"/>
    </location>
</feature>
<dbReference type="OrthoDB" id="5296287at2759"/>
<dbReference type="InterPro" id="IPR011701">
    <property type="entry name" value="MFS"/>
</dbReference>
<reference evidence="8" key="2">
    <citation type="submission" date="2020-11" db="EMBL/GenBank/DDBJ databases">
        <authorList>
            <consortium name="DOE Joint Genome Institute"/>
            <person name="Kuo A."/>
            <person name="Miyauchi S."/>
            <person name="Kiss E."/>
            <person name="Drula E."/>
            <person name="Kohler A."/>
            <person name="Sanchez-Garcia M."/>
            <person name="Andreopoulos B."/>
            <person name="Barry K.W."/>
            <person name="Bonito G."/>
            <person name="Buee M."/>
            <person name="Carver A."/>
            <person name="Chen C."/>
            <person name="Cichocki N."/>
            <person name="Clum A."/>
            <person name="Culley D."/>
            <person name="Crous P.W."/>
            <person name="Fauchery L."/>
            <person name="Girlanda M."/>
            <person name="Hayes R."/>
            <person name="Keri Z."/>
            <person name="Labutti K."/>
            <person name="Lipzen A."/>
            <person name="Lombard V."/>
            <person name="Magnuson J."/>
            <person name="Maillard F."/>
            <person name="Morin E."/>
            <person name="Murat C."/>
            <person name="Nolan M."/>
            <person name="Ohm R."/>
            <person name="Pangilinan J."/>
            <person name="Pereira M."/>
            <person name="Perotto S."/>
            <person name="Peter M."/>
            <person name="Riley R."/>
            <person name="Sitrit Y."/>
            <person name="Stielow B."/>
            <person name="Szollosi G."/>
            <person name="Zifcakova L."/>
            <person name="Stursova M."/>
            <person name="Spatafora J.W."/>
            <person name="Tedersoo L."/>
            <person name="Vaario L.-M."/>
            <person name="Yamada A."/>
            <person name="Yan M."/>
            <person name="Wang P."/>
            <person name="Xu J."/>
            <person name="Bruns T."/>
            <person name="Baldrian P."/>
            <person name="Vilgalys R."/>
            <person name="Henrissat B."/>
            <person name="Grigoriev I.V."/>
            <person name="Hibbett D."/>
            <person name="Nagy L.G."/>
            <person name="Martin F.M."/>
        </authorList>
    </citation>
    <scope>NUCLEOTIDE SEQUENCE</scope>
    <source>
        <strain evidence="8">UH-Tt-Lm1</strain>
    </source>
</reference>
<evidence type="ECO:0000256" key="4">
    <source>
        <dbReference type="ARBA" id="ARBA00023136"/>
    </source>
</evidence>
<name>A0A9P6HB05_9AGAM</name>
<dbReference type="CDD" id="cd17316">
    <property type="entry name" value="MFS_SV2_like"/>
    <property type="match status" value="1"/>
</dbReference>
<reference evidence="8" key="1">
    <citation type="journal article" date="2020" name="Nat. Commun.">
        <title>Large-scale genome sequencing of mycorrhizal fungi provides insights into the early evolution of symbiotic traits.</title>
        <authorList>
            <person name="Miyauchi S."/>
            <person name="Kiss E."/>
            <person name="Kuo A."/>
            <person name="Drula E."/>
            <person name="Kohler A."/>
            <person name="Sanchez-Garcia M."/>
            <person name="Morin E."/>
            <person name="Andreopoulos B."/>
            <person name="Barry K.W."/>
            <person name="Bonito G."/>
            <person name="Buee M."/>
            <person name="Carver A."/>
            <person name="Chen C."/>
            <person name="Cichocki N."/>
            <person name="Clum A."/>
            <person name="Culley D."/>
            <person name="Crous P.W."/>
            <person name="Fauchery L."/>
            <person name="Girlanda M."/>
            <person name="Hayes R.D."/>
            <person name="Keri Z."/>
            <person name="LaButti K."/>
            <person name="Lipzen A."/>
            <person name="Lombard V."/>
            <person name="Magnuson J."/>
            <person name="Maillard F."/>
            <person name="Murat C."/>
            <person name="Nolan M."/>
            <person name="Ohm R.A."/>
            <person name="Pangilinan J."/>
            <person name="Pereira M.F."/>
            <person name="Perotto S."/>
            <person name="Peter M."/>
            <person name="Pfister S."/>
            <person name="Riley R."/>
            <person name="Sitrit Y."/>
            <person name="Stielow J.B."/>
            <person name="Szollosi G."/>
            <person name="Zifcakova L."/>
            <person name="Stursova M."/>
            <person name="Spatafora J.W."/>
            <person name="Tedersoo L."/>
            <person name="Vaario L.M."/>
            <person name="Yamada A."/>
            <person name="Yan M."/>
            <person name="Wang P."/>
            <person name="Xu J."/>
            <person name="Bruns T."/>
            <person name="Baldrian P."/>
            <person name="Vilgalys R."/>
            <person name="Dunand C."/>
            <person name="Henrissat B."/>
            <person name="Grigoriev I.V."/>
            <person name="Hibbett D."/>
            <person name="Nagy L.G."/>
            <person name="Martin F.M."/>
        </authorList>
    </citation>
    <scope>NUCLEOTIDE SEQUENCE</scope>
    <source>
        <strain evidence="8">UH-Tt-Lm1</strain>
    </source>
</reference>
<evidence type="ECO:0000256" key="1">
    <source>
        <dbReference type="ARBA" id="ARBA00004141"/>
    </source>
</evidence>
<feature type="transmembrane region" description="Helical" evidence="6">
    <location>
        <begin position="419"/>
        <end position="440"/>
    </location>
</feature>
<dbReference type="GO" id="GO:0035879">
    <property type="term" value="P:plasma membrane lactate transport"/>
    <property type="evidence" value="ECO:0007669"/>
    <property type="project" value="TreeGrafter"/>
</dbReference>
<sequence length="506" mass="54993">MAPYFLRNLIPKREKTEQARPLWDVLKSLTLTQWGLYLSGWLAWTCDAIDFFSVSLTIVNLQEQFDRKTHDITTSITLTLLFRPAGAVLFGLLSDRFGRKWPLIANLLLVSVLSLGTGFVQTFRQFLAVRSLFGIGMGGIWGLASASALENIPVEARGLASGVLQQGYAVGYIVASLINLYLVPHKTWRTLFWTGSGISAFAALVRAVLPESELFIRARREKQAQGEELTQSKTRIFFHEVGQMLKNYWLLCIYVVLFMSGVSFLSHGTQDLYPTYLEQNKGFTSYRATVATIIGNCGAISGGAVAGSLSQYIGRRLTIIIFVLVIAVFIPLWIIPDTFNKLSAGAFFVQFGVQGVLGIVPIFLSEISPPAFRSTFAGVAYQMGSMVSSASAQIEAVGGENLRTTIQGPNGPENVPNYALIQGIFIGSVSAYVIVLALLGPENHGSHFERGKTAFQAGASKEDISSAPEETGGVRDVEKSSVGSGGKEKGEAQHVENVRAAKDSPL</sequence>
<dbReference type="Pfam" id="PF07690">
    <property type="entry name" value="MFS_1"/>
    <property type="match status" value="1"/>
</dbReference>
<protein>
    <submittedName>
        <fullName evidence="8">MFS general substrate transporter</fullName>
    </submittedName>
</protein>
<evidence type="ECO:0000259" key="7">
    <source>
        <dbReference type="PROSITE" id="PS50850"/>
    </source>
</evidence>
<keyword evidence="4 6" id="KW-0472">Membrane</keyword>
<dbReference type="GO" id="GO:0015355">
    <property type="term" value="F:secondary active monocarboxylate transmembrane transporter activity"/>
    <property type="evidence" value="ECO:0007669"/>
    <property type="project" value="TreeGrafter"/>
</dbReference>
<organism evidence="8 9">
    <name type="scientific">Thelephora terrestris</name>
    <dbReference type="NCBI Taxonomy" id="56493"/>
    <lineage>
        <taxon>Eukaryota</taxon>
        <taxon>Fungi</taxon>
        <taxon>Dikarya</taxon>
        <taxon>Basidiomycota</taxon>
        <taxon>Agaricomycotina</taxon>
        <taxon>Agaricomycetes</taxon>
        <taxon>Thelephorales</taxon>
        <taxon>Thelephoraceae</taxon>
        <taxon>Thelephora</taxon>
    </lineage>
</organism>
<dbReference type="SUPFAM" id="SSF103473">
    <property type="entry name" value="MFS general substrate transporter"/>
    <property type="match status" value="1"/>
</dbReference>
<evidence type="ECO:0000256" key="5">
    <source>
        <dbReference type="SAM" id="MobiDB-lite"/>
    </source>
</evidence>
<feature type="domain" description="Major facilitator superfamily (MFS) profile" evidence="7">
    <location>
        <begin position="36"/>
        <end position="444"/>
    </location>
</feature>
<feature type="compositionally biased region" description="Basic and acidic residues" evidence="5">
    <location>
        <begin position="486"/>
        <end position="506"/>
    </location>
</feature>
<evidence type="ECO:0000256" key="2">
    <source>
        <dbReference type="ARBA" id="ARBA00022692"/>
    </source>
</evidence>
<keyword evidence="9" id="KW-1185">Reference proteome</keyword>
<keyword evidence="2 6" id="KW-0812">Transmembrane</keyword>
<comment type="subcellular location">
    <subcellularLocation>
        <location evidence="1">Membrane</location>
        <topology evidence="1">Multi-pass membrane protein</topology>
    </subcellularLocation>
</comment>
<evidence type="ECO:0000313" key="8">
    <source>
        <dbReference type="EMBL" id="KAF9783276.1"/>
    </source>
</evidence>
<gene>
    <name evidence="8" type="ORF">BJ322DRAFT_144120</name>
</gene>
<feature type="transmembrane region" description="Helical" evidence="6">
    <location>
        <begin position="166"/>
        <end position="183"/>
    </location>
</feature>
<feature type="transmembrane region" description="Helical" evidence="6">
    <location>
        <begin position="317"/>
        <end position="335"/>
    </location>
</feature>
<dbReference type="PROSITE" id="PS50850">
    <property type="entry name" value="MFS"/>
    <property type="match status" value="1"/>
</dbReference>
<dbReference type="PANTHER" id="PTHR23508:SF10">
    <property type="entry name" value="CARBOXYLIC ACID TRANSPORTER PROTEIN HOMOLOG"/>
    <property type="match status" value="1"/>
</dbReference>
<dbReference type="InterPro" id="IPR020846">
    <property type="entry name" value="MFS_dom"/>
</dbReference>
<evidence type="ECO:0000313" key="9">
    <source>
        <dbReference type="Proteomes" id="UP000736335"/>
    </source>
</evidence>
<feature type="transmembrane region" description="Helical" evidence="6">
    <location>
        <begin position="248"/>
        <end position="265"/>
    </location>
</feature>
<accession>A0A9P6HB05</accession>
<feature type="transmembrane region" description="Helical" evidence="6">
    <location>
        <begin position="286"/>
        <end position="305"/>
    </location>
</feature>
<feature type="region of interest" description="Disordered" evidence="5">
    <location>
        <begin position="457"/>
        <end position="506"/>
    </location>
</feature>
<feature type="transmembrane region" description="Helical" evidence="6">
    <location>
        <begin position="342"/>
        <end position="364"/>
    </location>
</feature>
<dbReference type="InterPro" id="IPR036259">
    <property type="entry name" value="MFS_trans_sf"/>
</dbReference>
<feature type="transmembrane region" description="Helical" evidence="6">
    <location>
        <begin position="127"/>
        <end position="146"/>
    </location>
</feature>
<dbReference type="Proteomes" id="UP000736335">
    <property type="component" value="Unassembled WGS sequence"/>
</dbReference>
<comment type="caution">
    <text evidence="8">The sequence shown here is derived from an EMBL/GenBank/DDBJ whole genome shotgun (WGS) entry which is preliminary data.</text>
</comment>
<feature type="transmembrane region" description="Helical" evidence="6">
    <location>
        <begin position="190"/>
        <end position="209"/>
    </location>
</feature>
<dbReference type="PANTHER" id="PTHR23508">
    <property type="entry name" value="CARBOXYLIC ACID TRANSPORTER PROTEIN HOMOLOG"/>
    <property type="match status" value="1"/>
</dbReference>
<evidence type="ECO:0000256" key="3">
    <source>
        <dbReference type="ARBA" id="ARBA00022989"/>
    </source>
</evidence>
<evidence type="ECO:0000256" key="6">
    <source>
        <dbReference type="SAM" id="Phobius"/>
    </source>
</evidence>
<dbReference type="AlphaFoldDB" id="A0A9P6HB05"/>
<proteinExistence type="predicted"/>
<dbReference type="EMBL" id="WIUZ02000010">
    <property type="protein sequence ID" value="KAF9783276.1"/>
    <property type="molecule type" value="Genomic_DNA"/>
</dbReference>